<dbReference type="Proteomes" id="UP000074561">
    <property type="component" value="Chromosome"/>
</dbReference>
<reference evidence="1 2" key="1">
    <citation type="submission" date="2015-11" db="EMBL/GenBank/DDBJ databases">
        <title>Exploring the genomic traits of fungus-feeding bacterial genus Collimonas.</title>
        <authorList>
            <person name="Song C."/>
            <person name="Schmidt R."/>
            <person name="de Jager V."/>
            <person name="Krzyzanowska D."/>
            <person name="Jongedijk E."/>
            <person name="Cankar K."/>
            <person name="Beekwilder J."/>
            <person name="van Veen A."/>
            <person name="de Boer W."/>
            <person name="van Veen J.A."/>
            <person name="Garbeva P."/>
        </authorList>
    </citation>
    <scope>NUCLEOTIDE SEQUENCE [LARGE SCALE GENOMIC DNA]</scope>
    <source>
        <strain evidence="1 2">Ter91</strain>
    </source>
</reference>
<evidence type="ECO:0000313" key="1">
    <source>
        <dbReference type="EMBL" id="AMP07514.1"/>
    </source>
</evidence>
<name>A0A127QBX0_9BURK</name>
<dbReference type="OrthoDB" id="6736327at2"/>
<accession>A0A127QBX0</accession>
<dbReference type="STRING" id="279113.CPter91_5226"/>
<sequence>MVFGHKKSFINKELPSISALTKGNNSWRIDWFGDLAFPNRLFRRTQPSLLVHLSKVLDSSFHYDPSVQLSPDSTTPARFQRKVWVSAGTLPLLRIGDIWRDGKLEASPDYQLERFVDLQIDDSTVHLVKAGLNLDDKGFLLPLSEHPWHLNCTHSYCVMVDLPDGRQLIIPCVELIRFYFGSSSGLITKLFLPPLQRKTLYGSPQFDPTTKRLVLELAEKISGASAADIGRLHLDPIAWRAAMHIGTSALKASVARQTIYPQGFFPFEGTTTLAAAGKWLSLGDRAEATFLVYSLRSCSHPFPFRSLRYKVQNVFSRANSKSPRQSLIQGSVSDAPQQVIVERDASNSLAPKTIQVRLEPRFPDLQKKPVWKDKVLATTDGVGRTGGRVGQAVESAAVGEPGSEQRIRPVNLDVLLNTDPAKRDSIPQFLCDAVEALSVLDGLDIDLLTDSDEDGWTVPITALSDEDGEIDLRLSVSSDGGVPRLRRASAFGVRRGQVHVSVVFIESSPLYIKVYATNGKNLDEVWETLHKAGVHYLHLPNEENLNIGNCTSLLREVLG</sequence>
<organism evidence="1 2">
    <name type="scientific">Collimonas pratensis</name>
    <dbReference type="NCBI Taxonomy" id="279113"/>
    <lineage>
        <taxon>Bacteria</taxon>
        <taxon>Pseudomonadati</taxon>
        <taxon>Pseudomonadota</taxon>
        <taxon>Betaproteobacteria</taxon>
        <taxon>Burkholderiales</taxon>
        <taxon>Oxalobacteraceae</taxon>
        <taxon>Collimonas</taxon>
    </lineage>
</organism>
<dbReference type="EMBL" id="CP013234">
    <property type="protein sequence ID" value="AMP07514.1"/>
    <property type="molecule type" value="Genomic_DNA"/>
</dbReference>
<dbReference type="RefSeq" id="WP_061945153.1">
    <property type="nucleotide sequence ID" value="NZ_CP013234.1"/>
</dbReference>
<protein>
    <recommendedName>
        <fullName evidence="3">TnsE C-terminal domain-containing protein</fullName>
    </recommendedName>
</protein>
<dbReference type="PATRIC" id="fig|279113.9.peg.5179"/>
<gene>
    <name evidence="1" type="ORF">CPter91_5226</name>
</gene>
<proteinExistence type="predicted"/>
<evidence type="ECO:0000313" key="2">
    <source>
        <dbReference type="Proteomes" id="UP000074561"/>
    </source>
</evidence>
<dbReference type="KEGG" id="cpra:CPter91_5226"/>
<dbReference type="AlphaFoldDB" id="A0A127QBX0"/>
<evidence type="ECO:0008006" key="3">
    <source>
        <dbReference type="Google" id="ProtNLM"/>
    </source>
</evidence>